<name>W9G3D4_9MICO</name>
<dbReference type="PANTHER" id="PTHR34293">
    <property type="entry name" value="HTH-TYPE TRANSCRIPTIONAL REGULATOR TRMBL2"/>
    <property type="match status" value="1"/>
</dbReference>
<dbReference type="SUPFAM" id="SSF46785">
    <property type="entry name" value="Winged helix' DNA-binding domain"/>
    <property type="match status" value="1"/>
</dbReference>
<sequence length="346" mass="36833">MALEVDLSAIGLTEVQERDYHSLVVEGGGTAEALANRWGRPVGAVDRSLASLRDLGLVEVATIGRDAPRWFPTAPDVALRGLLNTRQHALSLAETSVARLTEIFRRDLHHADVGDLVEVVLGTEAVGARFLQLELSAREEVCAFVDASPVAVNPEDNRAEEQALHRGVTFRVVMERAAFEDEATVAEAREALGASVLLRAVERVPTKLLVTDGTVAMAPLSVRGYDAAAVVIRARSLVQSLVTLFESVWSSGIPVVPDAQGGLVDGSAAGPDALDVALLSLVLSGLTDDAVGKQLGMSGRTVQRRLRALMDYTGSTSRMQLGWEASERGWVTRRPLDSKGTPGVGS</sequence>
<reference evidence="2 3" key="1">
    <citation type="submission" date="2013-08" db="EMBL/GenBank/DDBJ databases">
        <title>Intrasporangium oryzae NRRL B-24470.</title>
        <authorList>
            <person name="Liu H."/>
            <person name="Wang G."/>
        </authorList>
    </citation>
    <scope>NUCLEOTIDE SEQUENCE [LARGE SCALE GENOMIC DNA]</scope>
    <source>
        <strain evidence="2 3">NRRL B-24470</strain>
    </source>
</reference>
<dbReference type="Gene3D" id="1.10.10.10">
    <property type="entry name" value="Winged helix-like DNA-binding domain superfamily/Winged helix DNA-binding domain"/>
    <property type="match status" value="2"/>
</dbReference>
<gene>
    <name evidence="2" type="ORF">N865_14400</name>
</gene>
<keyword evidence="3" id="KW-1185">Reference proteome</keyword>
<feature type="domain" description="HTH luxR-type" evidence="1">
    <location>
        <begin position="268"/>
        <end position="325"/>
    </location>
</feature>
<dbReference type="EMBL" id="AWSA01000038">
    <property type="protein sequence ID" value="EWT00626.1"/>
    <property type="molecule type" value="Genomic_DNA"/>
</dbReference>
<dbReference type="InterPro" id="IPR051797">
    <property type="entry name" value="TrmB-like"/>
</dbReference>
<dbReference type="GO" id="GO:0006355">
    <property type="term" value="P:regulation of DNA-templated transcription"/>
    <property type="evidence" value="ECO:0007669"/>
    <property type="project" value="InterPro"/>
</dbReference>
<dbReference type="SUPFAM" id="SSF46894">
    <property type="entry name" value="C-terminal effector domain of the bipartite response regulators"/>
    <property type="match status" value="1"/>
</dbReference>
<dbReference type="AlphaFoldDB" id="W9G3D4"/>
<evidence type="ECO:0000313" key="2">
    <source>
        <dbReference type="EMBL" id="EWT00626.1"/>
    </source>
</evidence>
<dbReference type="InterPro" id="IPR036390">
    <property type="entry name" value="WH_DNA-bd_sf"/>
</dbReference>
<dbReference type="RefSeq" id="WP_051510727.1">
    <property type="nucleotide sequence ID" value="NZ_AWSA01000038.1"/>
</dbReference>
<comment type="caution">
    <text evidence="2">The sequence shown here is derived from an EMBL/GenBank/DDBJ whole genome shotgun (WGS) entry which is preliminary data.</text>
</comment>
<evidence type="ECO:0000259" key="1">
    <source>
        <dbReference type="SMART" id="SM00421"/>
    </source>
</evidence>
<accession>W9G3D4</accession>
<evidence type="ECO:0000313" key="3">
    <source>
        <dbReference type="Proteomes" id="UP000019489"/>
    </source>
</evidence>
<organism evidence="2 3">
    <name type="scientific">Intrasporangium oryzae NRRL B-24470</name>
    <dbReference type="NCBI Taxonomy" id="1386089"/>
    <lineage>
        <taxon>Bacteria</taxon>
        <taxon>Bacillati</taxon>
        <taxon>Actinomycetota</taxon>
        <taxon>Actinomycetes</taxon>
        <taxon>Micrococcales</taxon>
        <taxon>Intrasporangiaceae</taxon>
        <taxon>Intrasporangium</taxon>
    </lineage>
</organism>
<dbReference type="GO" id="GO:0003677">
    <property type="term" value="F:DNA binding"/>
    <property type="evidence" value="ECO:0007669"/>
    <property type="project" value="InterPro"/>
</dbReference>
<dbReference type="PANTHER" id="PTHR34293:SF1">
    <property type="entry name" value="HTH-TYPE TRANSCRIPTIONAL REGULATOR TRMBL2"/>
    <property type="match status" value="1"/>
</dbReference>
<dbReference type="STRING" id="1386089.N865_14400"/>
<dbReference type="InterPro" id="IPR036388">
    <property type="entry name" value="WH-like_DNA-bd_sf"/>
</dbReference>
<proteinExistence type="predicted"/>
<dbReference type="InterPro" id="IPR002831">
    <property type="entry name" value="Tscrpt_reg_TrmB_N"/>
</dbReference>
<dbReference type="SMART" id="SM00421">
    <property type="entry name" value="HTH_LUXR"/>
    <property type="match status" value="1"/>
</dbReference>
<dbReference type="InterPro" id="IPR000792">
    <property type="entry name" value="Tscrpt_reg_LuxR_C"/>
</dbReference>
<dbReference type="Proteomes" id="UP000019489">
    <property type="component" value="Unassembled WGS sequence"/>
</dbReference>
<dbReference type="Pfam" id="PF01978">
    <property type="entry name" value="TrmB"/>
    <property type="match status" value="1"/>
</dbReference>
<protein>
    <submittedName>
        <fullName evidence="2">Regulatory protein</fullName>
    </submittedName>
</protein>
<dbReference type="InterPro" id="IPR016032">
    <property type="entry name" value="Sig_transdc_resp-reg_C-effctor"/>
</dbReference>
<dbReference type="eggNOG" id="COG2197">
    <property type="taxonomic scope" value="Bacteria"/>
</dbReference>